<sequence>MEKFLHYVLLDAARAAVIWVLLIGLAVVAMAGLVRRRERGTATDPDQADHPGPRDAEAAELHRYAEEVAVAAERAAATARRRRAEWLAAQDEAETARPALAEAEAIVRRLALAAAFPPPRTPRTPAEYADRERFMHRAVMAAYWRRELTVRELVDALDHSNGWDPRRHPVEQELVLRKVIRDRLAALERAAVDRERLAWQTADTAAEAARALREEAYAAARRAEAAGRRTRPIRSRVRTVTDPTRVRRATDWLPARTG</sequence>
<protein>
    <recommendedName>
        <fullName evidence="4">AP2/ERF domain-containing protein</fullName>
    </recommendedName>
</protein>
<comment type="caution">
    <text evidence="2">The sequence shown here is derived from an EMBL/GenBank/DDBJ whole genome shotgun (WGS) entry which is preliminary data.</text>
</comment>
<evidence type="ECO:0000313" key="2">
    <source>
        <dbReference type="EMBL" id="MFC4110130.1"/>
    </source>
</evidence>
<keyword evidence="1" id="KW-0812">Transmembrane</keyword>
<accession>A0ABV8KVA8</accession>
<gene>
    <name evidence="2" type="ORF">ACFOX0_29940</name>
</gene>
<organism evidence="2 3">
    <name type="scientific">Micromonospora zhanjiangensis</name>
    <dbReference type="NCBI Taxonomy" id="1522057"/>
    <lineage>
        <taxon>Bacteria</taxon>
        <taxon>Bacillati</taxon>
        <taxon>Actinomycetota</taxon>
        <taxon>Actinomycetes</taxon>
        <taxon>Micromonosporales</taxon>
        <taxon>Micromonosporaceae</taxon>
        <taxon>Micromonospora</taxon>
    </lineage>
</organism>
<dbReference type="EMBL" id="JBHSBN010000034">
    <property type="protein sequence ID" value="MFC4110130.1"/>
    <property type="molecule type" value="Genomic_DNA"/>
</dbReference>
<dbReference type="RefSeq" id="WP_377552289.1">
    <property type="nucleotide sequence ID" value="NZ_JBHSBN010000034.1"/>
</dbReference>
<reference evidence="3" key="1">
    <citation type="journal article" date="2019" name="Int. J. Syst. Evol. Microbiol.">
        <title>The Global Catalogue of Microorganisms (GCM) 10K type strain sequencing project: providing services to taxonomists for standard genome sequencing and annotation.</title>
        <authorList>
            <consortium name="The Broad Institute Genomics Platform"/>
            <consortium name="The Broad Institute Genome Sequencing Center for Infectious Disease"/>
            <person name="Wu L."/>
            <person name="Ma J."/>
        </authorList>
    </citation>
    <scope>NUCLEOTIDE SEQUENCE [LARGE SCALE GENOMIC DNA]</scope>
    <source>
        <strain evidence="3">2902at01</strain>
    </source>
</reference>
<proteinExistence type="predicted"/>
<keyword evidence="1" id="KW-0472">Membrane</keyword>
<keyword evidence="1" id="KW-1133">Transmembrane helix</keyword>
<dbReference type="Proteomes" id="UP001595868">
    <property type="component" value="Unassembled WGS sequence"/>
</dbReference>
<evidence type="ECO:0008006" key="4">
    <source>
        <dbReference type="Google" id="ProtNLM"/>
    </source>
</evidence>
<keyword evidence="3" id="KW-1185">Reference proteome</keyword>
<name>A0ABV8KVA8_9ACTN</name>
<evidence type="ECO:0000256" key="1">
    <source>
        <dbReference type="SAM" id="Phobius"/>
    </source>
</evidence>
<evidence type="ECO:0000313" key="3">
    <source>
        <dbReference type="Proteomes" id="UP001595868"/>
    </source>
</evidence>
<feature type="transmembrane region" description="Helical" evidence="1">
    <location>
        <begin position="12"/>
        <end position="34"/>
    </location>
</feature>